<dbReference type="InterPro" id="IPR036770">
    <property type="entry name" value="Ankyrin_rpt-contain_sf"/>
</dbReference>
<dbReference type="STRING" id="1448308.A0A2T2N0R4"/>
<accession>A0A2T2N0R4</accession>
<gene>
    <name evidence="4" type="ORF">BS50DRAFT_661069</name>
</gene>
<keyword evidence="1" id="KW-0677">Repeat</keyword>
<reference evidence="4 5" key="1">
    <citation type="journal article" date="2018" name="Front. Microbiol.">
        <title>Genome-Wide Analysis of Corynespora cassiicola Leaf Fall Disease Putative Effectors.</title>
        <authorList>
            <person name="Lopez D."/>
            <person name="Ribeiro S."/>
            <person name="Label P."/>
            <person name="Fumanal B."/>
            <person name="Venisse J.S."/>
            <person name="Kohler A."/>
            <person name="de Oliveira R.R."/>
            <person name="Labutti K."/>
            <person name="Lipzen A."/>
            <person name="Lail K."/>
            <person name="Bauer D."/>
            <person name="Ohm R.A."/>
            <person name="Barry K.W."/>
            <person name="Spatafora J."/>
            <person name="Grigoriev I.V."/>
            <person name="Martin F.M."/>
            <person name="Pujade-Renaud V."/>
        </authorList>
    </citation>
    <scope>NUCLEOTIDE SEQUENCE [LARGE SCALE GENOMIC DNA]</scope>
    <source>
        <strain evidence="4 5">Philippines</strain>
    </source>
</reference>
<organism evidence="4 5">
    <name type="scientific">Corynespora cassiicola Philippines</name>
    <dbReference type="NCBI Taxonomy" id="1448308"/>
    <lineage>
        <taxon>Eukaryota</taxon>
        <taxon>Fungi</taxon>
        <taxon>Dikarya</taxon>
        <taxon>Ascomycota</taxon>
        <taxon>Pezizomycotina</taxon>
        <taxon>Dothideomycetes</taxon>
        <taxon>Pleosporomycetidae</taxon>
        <taxon>Pleosporales</taxon>
        <taxon>Corynesporascaceae</taxon>
        <taxon>Corynespora</taxon>
    </lineage>
</organism>
<dbReference type="SUPFAM" id="SSF48403">
    <property type="entry name" value="Ankyrin repeat"/>
    <property type="match status" value="1"/>
</dbReference>
<dbReference type="Pfam" id="PF12796">
    <property type="entry name" value="Ank_2"/>
    <property type="match status" value="1"/>
</dbReference>
<evidence type="ECO:0000313" key="4">
    <source>
        <dbReference type="EMBL" id="PSN59030.1"/>
    </source>
</evidence>
<feature type="domain" description="Nephrocystin 3-like N-terminal" evidence="3">
    <location>
        <begin position="54"/>
        <end position="225"/>
    </location>
</feature>
<protein>
    <recommendedName>
        <fullName evidence="3">Nephrocystin 3-like N-terminal domain-containing protein</fullName>
    </recommendedName>
</protein>
<dbReference type="InterPro" id="IPR056884">
    <property type="entry name" value="NPHP3-like_N"/>
</dbReference>
<sequence>MVDVYNDSKAIKVGVDVLQHDQDRQRHCRIMDWISSADFPAQQSDLVGRRQEATGLWFLDSPEFTEWVGGLSSSSSPSPSPSQTLFCPGIPGAGKTMMAAIAVDHLQSTVQAHGVGVVYAYCNYKGRADQTASSLLAAILKQLVQGRPSIAEPLYSMHNRHEIEKTRPSLEEILGALQSVLTHYQRVYVVIDALDECVHDVRDELLGKLRHVQSKTDVRVMTTSRFIPDIVEQFSGMPELEVRANAADVKQYVVGQTRRLPRCIQRDSKLQQLVQDEIVKAVDGMFLLARLHVDSLLDKDTKKKVRSALDHLSRGTDPLREAYDGAIERIEGQLPGRAARAKSRDESELDEDNIPDVEELVSVCAGLVTVDEESNVIRLVHYTTQDYLEGIRETWNPEAQHEIAATCLTYLCFNKFTSGSCRSDAELESRLKQDLFLDYSAQHWGQHAATVQEEVSGLAMHLLKHDRLVDCAVQTAQVTSYKWGGYSQSFPQQVTGLHVAASFGLVKLSKQLLSWMAKESTVLADSKDNRSRTPLSLAAWGGHEAVVEMLAKRDDVDADSKDNDGRTPLSLAA</sequence>
<dbReference type="Gene3D" id="1.25.40.20">
    <property type="entry name" value="Ankyrin repeat-containing domain"/>
    <property type="match status" value="1"/>
</dbReference>
<proteinExistence type="predicted"/>
<keyword evidence="5" id="KW-1185">Reference proteome</keyword>
<dbReference type="InterPro" id="IPR002110">
    <property type="entry name" value="Ankyrin_rpt"/>
</dbReference>
<name>A0A2T2N0R4_CORCC</name>
<dbReference type="Pfam" id="PF24883">
    <property type="entry name" value="NPHP3_N"/>
    <property type="match status" value="1"/>
</dbReference>
<dbReference type="OrthoDB" id="195446at2759"/>
<dbReference type="Proteomes" id="UP000240883">
    <property type="component" value="Unassembled WGS sequence"/>
</dbReference>
<dbReference type="PANTHER" id="PTHR10039:SF15">
    <property type="entry name" value="NACHT DOMAIN-CONTAINING PROTEIN"/>
    <property type="match status" value="1"/>
</dbReference>
<feature type="non-terminal residue" evidence="4">
    <location>
        <position position="573"/>
    </location>
</feature>
<dbReference type="Gene3D" id="3.40.50.300">
    <property type="entry name" value="P-loop containing nucleotide triphosphate hydrolases"/>
    <property type="match status" value="1"/>
</dbReference>
<feature type="region of interest" description="Disordered" evidence="2">
    <location>
        <begin position="554"/>
        <end position="573"/>
    </location>
</feature>
<dbReference type="InterPro" id="IPR027417">
    <property type="entry name" value="P-loop_NTPase"/>
</dbReference>
<dbReference type="SUPFAM" id="SSF52540">
    <property type="entry name" value="P-loop containing nucleoside triphosphate hydrolases"/>
    <property type="match status" value="1"/>
</dbReference>
<evidence type="ECO:0000313" key="5">
    <source>
        <dbReference type="Proteomes" id="UP000240883"/>
    </source>
</evidence>
<dbReference type="EMBL" id="KZ678170">
    <property type="protein sequence ID" value="PSN59030.1"/>
    <property type="molecule type" value="Genomic_DNA"/>
</dbReference>
<evidence type="ECO:0000256" key="1">
    <source>
        <dbReference type="ARBA" id="ARBA00022737"/>
    </source>
</evidence>
<evidence type="ECO:0000259" key="3">
    <source>
        <dbReference type="Pfam" id="PF24883"/>
    </source>
</evidence>
<evidence type="ECO:0000256" key="2">
    <source>
        <dbReference type="SAM" id="MobiDB-lite"/>
    </source>
</evidence>
<dbReference type="PANTHER" id="PTHR10039">
    <property type="entry name" value="AMELOGENIN"/>
    <property type="match status" value="1"/>
</dbReference>
<dbReference type="AlphaFoldDB" id="A0A2T2N0R4"/>
<feature type="compositionally biased region" description="Basic and acidic residues" evidence="2">
    <location>
        <begin position="554"/>
        <end position="565"/>
    </location>
</feature>